<dbReference type="Pfam" id="PF00196">
    <property type="entry name" value="GerE"/>
    <property type="match status" value="1"/>
</dbReference>
<dbReference type="Pfam" id="PF17874">
    <property type="entry name" value="TPR_MalT"/>
    <property type="match status" value="1"/>
</dbReference>
<sequence length="892" mass="99099">MSAPILTTKLYLPPPRSRVVLRPRLIERLNEGLLESRKLTLISAPAGFGKSTLVSEWIASCGCPVAWLSLDDGDNDLTRFLVYFIAALQTISPTIGEGVLGSLQSPQPPSTGSILSTLINEISIVPDIFIFVFDDYHSIDSKPVDKALTFLIEHLPKQMRLVITTREDPDIPLARLRARGQLKELRAGDLRFTLEETAEFLNQVMDLNLSVEDVEALETRTEGWIAGLQLAALSMQGQSDATSFIKTFTGSHHFVLDYLMEEVLQQQTKSVQAFLLRTSILERLCGPLCDAVLLAPSGSGQETLKYLEHANLFIVPLDNERRWYRYHHLFADLLRQRLQQSASSSAGGDGMNVAELHSRASQWYEDHDLDIEAFQHAAAAGEVDHAVRLIEGKGIPLYHRGALVPILDWLESLPKPELDKRPALWLMYARVLTSSGQASGVEEKLQAAETALKDAELSVETRDIIGCIASNRATLAYTKYQPDEVIVQAQRALEYLSPDNLPTRTITTFTLGVGFMQKGNRPAAIQTFSDAISISQSTGHTFVTSLATMALGNMQIMQNNLYTAAETHRKALQLFGAQPLPIACESHLGLAQIYYEWNDLDAAEQHGLQALHLARQYERVIDRYILCEVFLARLKLAQGDVAGATAMLEATEQAVRQDNFEYRKPEVAAAQVLVLLRQGKQAAAAVLAGKYALPLSQTRIFLAQGETSKALALLESSRMQMEEKGWQDELLKVMVLQTIALQAHGEMEKAVQVLGEALALAEPGGNIRTFVDEGEAMRLLIEKRSHSRNHPQSGYADKLLAAFTQPVVAPKSARPGQAREIIHQKSDMIEPLSERELEVLKLLRSDLSGPEIARRLSVSINTFRTHTKNIFIKLRVNDRRAAIRRAEDLELF</sequence>
<organism evidence="5">
    <name type="scientific">Longilinea arvoryzae</name>
    <dbReference type="NCBI Taxonomy" id="360412"/>
    <lineage>
        <taxon>Bacteria</taxon>
        <taxon>Bacillati</taxon>
        <taxon>Chloroflexota</taxon>
        <taxon>Anaerolineae</taxon>
        <taxon>Anaerolineales</taxon>
        <taxon>Anaerolineaceae</taxon>
        <taxon>Longilinea</taxon>
    </lineage>
</organism>
<feature type="domain" description="HTH luxR-type" evidence="4">
    <location>
        <begin position="825"/>
        <end position="890"/>
    </location>
</feature>
<evidence type="ECO:0000313" key="6">
    <source>
        <dbReference type="Proteomes" id="UP000055060"/>
    </source>
</evidence>
<evidence type="ECO:0000256" key="2">
    <source>
        <dbReference type="ARBA" id="ARBA00023125"/>
    </source>
</evidence>
<dbReference type="PRINTS" id="PR00038">
    <property type="entry name" value="HTHLUXR"/>
</dbReference>
<reference evidence="5" key="1">
    <citation type="submission" date="2015-07" db="EMBL/GenBank/DDBJ databases">
        <title>Draft Genome Sequences of Anaerolinea thermolimosa IMO-1, Bellilinea caldifistulae GOMI-1, Leptolinea tardivitalis YMTK-2, Levilinea saccharolytica KIBI-1,Longilinea arvoryzae KOME-1, Previously Described as Members of the Anaerolineaceae (Chloroflexi).</title>
        <authorList>
            <person name="Sekiguchi Y."/>
            <person name="Ohashi A."/>
            <person name="Matsuura N."/>
            <person name="Tourlousse M.D."/>
        </authorList>
    </citation>
    <scope>NUCLEOTIDE SEQUENCE [LARGE SCALE GENOMIC DNA]</scope>
    <source>
        <strain evidence="5">KOME-1</strain>
    </source>
</reference>
<dbReference type="SUPFAM" id="SSF48452">
    <property type="entry name" value="TPR-like"/>
    <property type="match status" value="1"/>
</dbReference>
<accession>A0A0S7BDQ9</accession>
<dbReference type="GO" id="GO:0003677">
    <property type="term" value="F:DNA binding"/>
    <property type="evidence" value="ECO:0007669"/>
    <property type="project" value="UniProtKB-KW"/>
</dbReference>
<evidence type="ECO:0000256" key="3">
    <source>
        <dbReference type="ARBA" id="ARBA00023163"/>
    </source>
</evidence>
<dbReference type="InterPro" id="IPR011990">
    <property type="entry name" value="TPR-like_helical_dom_sf"/>
</dbReference>
<evidence type="ECO:0000313" key="5">
    <source>
        <dbReference type="EMBL" id="GAP13581.1"/>
    </source>
</evidence>
<keyword evidence="6" id="KW-1185">Reference proteome</keyword>
<keyword evidence="3" id="KW-0804">Transcription</keyword>
<dbReference type="InterPro" id="IPR027417">
    <property type="entry name" value="P-loop_NTPase"/>
</dbReference>
<evidence type="ECO:0000256" key="1">
    <source>
        <dbReference type="ARBA" id="ARBA00023015"/>
    </source>
</evidence>
<dbReference type="RefSeq" id="WP_075072913.1">
    <property type="nucleotide sequence ID" value="NZ_DF967972.1"/>
</dbReference>
<dbReference type="SMART" id="SM00028">
    <property type="entry name" value="TPR"/>
    <property type="match status" value="3"/>
</dbReference>
<dbReference type="Proteomes" id="UP000055060">
    <property type="component" value="Unassembled WGS sequence"/>
</dbReference>
<keyword evidence="2" id="KW-0238">DNA-binding</keyword>
<dbReference type="STRING" id="360412.LARV_01336"/>
<dbReference type="InterPro" id="IPR041617">
    <property type="entry name" value="TPR_MalT"/>
</dbReference>
<keyword evidence="1" id="KW-0805">Transcription regulation</keyword>
<dbReference type="InterPro" id="IPR016032">
    <property type="entry name" value="Sig_transdc_resp-reg_C-effctor"/>
</dbReference>
<dbReference type="OrthoDB" id="1137593at2"/>
<proteinExistence type="predicted"/>
<dbReference type="PROSITE" id="PS50043">
    <property type="entry name" value="HTH_LUXR_2"/>
    <property type="match status" value="1"/>
</dbReference>
<evidence type="ECO:0000259" key="4">
    <source>
        <dbReference type="PROSITE" id="PS50043"/>
    </source>
</evidence>
<dbReference type="CDD" id="cd06170">
    <property type="entry name" value="LuxR_C_like"/>
    <property type="match status" value="1"/>
</dbReference>
<dbReference type="Pfam" id="PF25873">
    <property type="entry name" value="WHD_MalT"/>
    <property type="match status" value="1"/>
</dbReference>
<dbReference type="SUPFAM" id="SSF46894">
    <property type="entry name" value="C-terminal effector domain of the bipartite response regulators"/>
    <property type="match status" value="1"/>
</dbReference>
<dbReference type="Gene3D" id="1.10.10.10">
    <property type="entry name" value="Winged helix-like DNA-binding domain superfamily/Winged helix DNA-binding domain"/>
    <property type="match status" value="1"/>
</dbReference>
<gene>
    <name evidence="5" type="ORF">LARV_01336</name>
</gene>
<dbReference type="AlphaFoldDB" id="A0A0S7BDQ9"/>
<dbReference type="SUPFAM" id="SSF52540">
    <property type="entry name" value="P-loop containing nucleoside triphosphate hydrolases"/>
    <property type="match status" value="1"/>
</dbReference>
<dbReference type="PANTHER" id="PTHR44688">
    <property type="entry name" value="DNA-BINDING TRANSCRIPTIONAL ACTIVATOR DEVR_DOSR"/>
    <property type="match status" value="1"/>
</dbReference>
<dbReference type="InterPro" id="IPR036388">
    <property type="entry name" value="WH-like_DNA-bd_sf"/>
</dbReference>
<dbReference type="InterPro" id="IPR059106">
    <property type="entry name" value="WHD_MalT"/>
</dbReference>
<dbReference type="InterPro" id="IPR019734">
    <property type="entry name" value="TPR_rpt"/>
</dbReference>
<dbReference type="PANTHER" id="PTHR44688:SF16">
    <property type="entry name" value="DNA-BINDING TRANSCRIPTIONAL ACTIVATOR DEVR_DOSR"/>
    <property type="match status" value="1"/>
</dbReference>
<dbReference type="GO" id="GO:0006355">
    <property type="term" value="P:regulation of DNA-templated transcription"/>
    <property type="evidence" value="ECO:0007669"/>
    <property type="project" value="InterPro"/>
</dbReference>
<protein>
    <submittedName>
        <fullName evidence="5">ATP-dependent transcriptional regulator</fullName>
    </submittedName>
</protein>
<dbReference type="SMART" id="SM00421">
    <property type="entry name" value="HTH_LUXR"/>
    <property type="match status" value="1"/>
</dbReference>
<name>A0A0S7BDQ9_9CHLR</name>
<dbReference type="InterPro" id="IPR000792">
    <property type="entry name" value="Tscrpt_reg_LuxR_C"/>
</dbReference>
<dbReference type="Gene3D" id="1.25.40.10">
    <property type="entry name" value="Tetratricopeptide repeat domain"/>
    <property type="match status" value="1"/>
</dbReference>
<dbReference type="Gene3D" id="3.40.50.300">
    <property type="entry name" value="P-loop containing nucleotide triphosphate hydrolases"/>
    <property type="match status" value="1"/>
</dbReference>
<dbReference type="EMBL" id="DF967972">
    <property type="protein sequence ID" value="GAP13581.1"/>
    <property type="molecule type" value="Genomic_DNA"/>
</dbReference>